<keyword evidence="1" id="KW-1133">Transmembrane helix</keyword>
<evidence type="ECO:0008006" key="4">
    <source>
        <dbReference type="Google" id="ProtNLM"/>
    </source>
</evidence>
<name>A0ABM8GW76_9MICO</name>
<proteinExistence type="predicted"/>
<gene>
    <name evidence="2" type="ORF">GCM10025867_49680</name>
</gene>
<keyword evidence="1" id="KW-0812">Transmembrane</keyword>
<accession>A0ABM8GW76</accession>
<evidence type="ECO:0000313" key="2">
    <source>
        <dbReference type="EMBL" id="BDZ52727.1"/>
    </source>
</evidence>
<keyword evidence="2" id="KW-0614">Plasmid</keyword>
<dbReference type="Pfam" id="PF07963">
    <property type="entry name" value="N_methyl"/>
    <property type="match status" value="1"/>
</dbReference>
<keyword evidence="3" id="KW-1185">Reference proteome</keyword>
<feature type="transmembrane region" description="Helical" evidence="1">
    <location>
        <begin position="21"/>
        <end position="39"/>
    </location>
</feature>
<dbReference type="Gene3D" id="3.30.700.10">
    <property type="entry name" value="Glycoprotein, Type 4 Pilin"/>
    <property type="match status" value="1"/>
</dbReference>
<dbReference type="EMBL" id="AP027733">
    <property type="protein sequence ID" value="BDZ52727.1"/>
    <property type="molecule type" value="Genomic_DNA"/>
</dbReference>
<dbReference type="Proteomes" id="UP001321486">
    <property type="component" value="Plasmid pNBRC108728a"/>
</dbReference>
<geneLocation type="plasmid" evidence="2 3">
    <name>pNBRC108728a</name>
</geneLocation>
<dbReference type="InterPro" id="IPR012902">
    <property type="entry name" value="N_methyl_site"/>
</dbReference>
<keyword evidence="1" id="KW-0472">Membrane</keyword>
<dbReference type="InterPro" id="IPR045584">
    <property type="entry name" value="Pilin-like"/>
</dbReference>
<sequence>MMHSFTPSRQPRDNGFSFIELLAYMAIAALLILAAIPQFNQYRQKAAISNVENDLHNSAMTMEAAYDPATGYPAVLPAQAASKDVTVSIANASEVAKAFAVFKVNTGTPVAVAYNGGRSNVSAQPYYYGPEGVSAVKKFMTDNARGQSLSAADEAALLSFPQGVANTGGTVTVGQSGPKALADSIGDQASGTQTTDPIVYAYDITGTTWEAAIAKASAGADTFCLNGVSSQAAGQSYHYDSRAGMAPGVCS</sequence>
<organism evidence="2 3">
    <name type="scientific">Frondihabitans sucicola</name>
    <dbReference type="NCBI Taxonomy" id="1268041"/>
    <lineage>
        <taxon>Bacteria</taxon>
        <taxon>Bacillati</taxon>
        <taxon>Actinomycetota</taxon>
        <taxon>Actinomycetes</taxon>
        <taxon>Micrococcales</taxon>
        <taxon>Microbacteriaceae</taxon>
        <taxon>Frondihabitans</taxon>
    </lineage>
</organism>
<dbReference type="RefSeq" id="WP_286347010.1">
    <property type="nucleotide sequence ID" value="NZ_AP027733.1"/>
</dbReference>
<dbReference type="SUPFAM" id="SSF54523">
    <property type="entry name" value="Pili subunits"/>
    <property type="match status" value="1"/>
</dbReference>
<reference evidence="3" key="1">
    <citation type="journal article" date="2019" name="Int. J. Syst. Evol. Microbiol.">
        <title>The Global Catalogue of Microorganisms (GCM) 10K type strain sequencing project: providing services to taxonomists for standard genome sequencing and annotation.</title>
        <authorList>
            <consortium name="The Broad Institute Genomics Platform"/>
            <consortium name="The Broad Institute Genome Sequencing Center for Infectious Disease"/>
            <person name="Wu L."/>
            <person name="Ma J."/>
        </authorList>
    </citation>
    <scope>NUCLEOTIDE SEQUENCE [LARGE SCALE GENOMIC DNA]</scope>
    <source>
        <strain evidence="3">NBRC 108728</strain>
    </source>
</reference>
<protein>
    <recommendedName>
        <fullName evidence="4">Prepilin-type N-terminal cleavage/methylation domain-containing protein</fullName>
    </recommendedName>
</protein>
<evidence type="ECO:0000256" key="1">
    <source>
        <dbReference type="SAM" id="Phobius"/>
    </source>
</evidence>
<evidence type="ECO:0000313" key="3">
    <source>
        <dbReference type="Proteomes" id="UP001321486"/>
    </source>
</evidence>